<comment type="caution">
    <text evidence="1">The sequence shown here is derived from an EMBL/GenBank/DDBJ whole genome shotgun (WGS) entry which is preliminary data.</text>
</comment>
<evidence type="ECO:0000313" key="2">
    <source>
        <dbReference type="Proteomes" id="UP000216789"/>
    </source>
</evidence>
<gene>
    <name evidence="1" type="ORF">BPS1E_0330</name>
</gene>
<proteinExistence type="predicted"/>
<reference evidence="1 2" key="1">
    <citation type="journal article" date="2017" name="ISME J.">
        <title>Unveiling bifidobacterial biogeography across the mammalian branch of the tree of life.</title>
        <authorList>
            <person name="Milani C."/>
            <person name="Mangifesta M."/>
            <person name="Mancabelli L."/>
            <person name="Lugli G.A."/>
            <person name="James K."/>
            <person name="Duranti S."/>
            <person name="Turroni F."/>
            <person name="Ferrario C."/>
            <person name="Ossiprandi M.C."/>
            <person name="van Sinderen D."/>
            <person name="Ventura M."/>
        </authorList>
    </citation>
    <scope>NUCLEOTIDE SEQUENCE [LARGE SCALE GENOMIC DNA]</scope>
    <source>
        <strain evidence="1 2">1E</strain>
    </source>
</reference>
<sequence length="80" mass="9382">MAKRLDMRLEVRFRLVRPLKSAMKTDIVFELLSISMADHNCGLSIFVFDIQLFDIQLFLSYVNRGKEKKEEKFVFSGSPH</sequence>
<protein>
    <submittedName>
        <fullName evidence="1">Uncharacterized protein</fullName>
    </submittedName>
</protein>
<name>A0A267WPB7_BIFPS</name>
<evidence type="ECO:0000313" key="1">
    <source>
        <dbReference type="EMBL" id="PAC74465.1"/>
    </source>
</evidence>
<dbReference type="AlphaFoldDB" id="A0A267WPB7"/>
<accession>A0A267WPB7</accession>
<organism evidence="1 2">
    <name type="scientific">Bifidobacterium pseudocatenulatum</name>
    <dbReference type="NCBI Taxonomy" id="28026"/>
    <lineage>
        <taxon>Bacteria</taxon>
        <taxon>Bacillati</taxon>
        <taxon>Actinomycetota</taxon>
        <taxon>Actinomycetes</taxon>
        <taxon>Bifidobacteriales</taxon>
        <taxon>Bifidobacteriaceae</taxon>
        <taxon>Bifidobacterium</taxon>
    </lineage>
</organism>
<dbReference type="EMBL" id="MNLB01000001">
    <property type="protein sequence ID" value="PAC74465.1"/>
    <property type="molecule type" value="Genomic_DNA"/>
</dbReference>
<dbReference type="Proteomes" id="UP000216789">
    <property type="component" value="Unassembled WGS sequence"/>
</dbReference>